<name>A0A0G0V1C5_9BACT</name>
<dbReference type="EMBL" id="LCAN01000004">
    <property type="protein sequence ID" value="KKR94714.1"/>
    <property type="molecule type" value="Genomic_DNA"/>
</dbReference>
<dbReference type="Proteomes" id="UP000034961">
    <property type="component" value="Unassembled WGS sequence"/>
</dbReference>
<evidence type="ECO:0000313" key="2">
    <source>
        <dbReference type="EMBL" id="KKR94714.1"/>
    </source>
</evidence>
<evidence type="ECO:0000313" key="3">
    <source>
        <dbReference type="Proteomes" id="UP000034961"/>
    </source>
</evidence>
<protein>
    <submittedName>
        <fullName evidence="2">Uncharacterized protein</fullName>
    </submittedName>
</protein>
<proteinExistence type="predicted"/>
<feature type="region of interest" description="Disordered" evidence="1">
    <location>
        <begin position="33"/>
        <end position="62"/>
    </location>
</feature>
<evidence type="ECO:0000256" key="1">
    <source>
        <dbReference type="SAM" id="MobiDB-lite"/>
    </source>
</evidence>
<reference evidence="2 3" key="1">
    <citation type="journal article" date="2015" name="Nature">
        <title>rRNA introns, odd ribosomes, and small enigmatic genomes across a large radiation of phyla.</title>
        <authorList>
            <person name="Brown C.T."/>
            <person name="Hug L.A."/>
            <person name="Thomas B.C."/>
            <person name="Sharon I."/>
            <person name="Castelle C.J."/>
            <person name="Singh A."/>
            <person name="Wilkins M.J."/>
            <person name="Williams K.H."/>
            <person name="Banfield J.F."/>
        </authorList>
    </citation>
    <scope>NUCLEOTIDE SEQUENCE [LARGE SCALE GENOMIC DNA]</scope>
</reference>
<comment type="caution">
    <text evidence="2">The sequence shown here is derived from an EMBL/GenBank/DDBJ whole genome shotgun (WGS) entry which is preliminary data.</text>
</comment>
<dbReference type="AlphaFoldDB" id="A0A0G0V1C5"/>
<accession>A0A0G0V1C5</accession>
<organism evidence="2 3">
    <name type="scientific">Candidatus Roizmanbacteria bacterium GW2011_GWA1_41_13</name>
    <dbReference type="NCBI Taxonomy" id="1618474"/>
    <lineage>
        <taxon>Bacteria</taxon>
        <taxon>Candidatus Roizmaniibacteriota</taxon>
    </lineage>
</organism>
<sequence length="183" mass="19721">MKWLIGIIVVVMVLAGIGYVGLKQLDKDRQPLSVTPTTIPQPDASGSPSITDSLSPSEAETGTISGGLCYPSEVVPPGVIEAKRVTDNVVFTEEYAGSQQQGNNLYVIALEPGTYILRYGADAGGTGDYMYGYHTKNCGTGTETTCGQEEGMENVEVEVETNISYEDFSLCNFYYTESNEPVF</sequence>
<gene>
    <name evidence="2" type="ORF">UU41_C0004G0014</name>
</gene>